<dbReference type="AlphaFoldDB" id="A0AAW1Y0B0"/>
<evidence type="ECO:0000256" key="1">
    <source>
        <dbReference type="SAM" id="MobiDB-lite"/>
    </source>
</evidence>
<name>A0AAW1Y0B0_RUBAR</name>
<organism evidence="2 3">
    <name type="scientific">Rubus argutus</name>
    <name type="common">Southern blackberry</name>
    <dbReference type="NCBI Taxonomy" id="59490"/>
    <lineage>
        <taxon>Eukaryota</taxon>
        <taxon>Viridiplantae</taxon>
        <taxon>Streptophyta</taxon>
        <taxon>Embryophyta</taxon>
        <taxon>Tracheophyta</taxon>
        <taxon>Spermatophyta</taxon>
        <taxon>Magnoliopsida</taxon>
        <taxon>eudicotyledons</taxon>
        <taxon>Gunneridae</taxon>
        <taxon>Pentapetalae</taxon>
        <taxon>rosids</taxon>
        <taxon>fabids</taxon>
        <taxon>Rosales</taxon>
        <taxon>Rosaceae</taxon>
        <taxon>Rosoideae</taxon>
        <taxon>Rosoideae incertae sedis</taxon>
        <taxon>Rubus</taxon>
    </lineage>
</organism>
<feature type="compositionally biased region" description="Gly residues" evidence="1">
    <location>
        <begin position="73"/>
        <end position="83"/>
    </location>
</feature>
<dbReference type="Proteomes" id="UP001457282">
    <property type="component" value="Unassembled WGS sequence"/>
</dbReference>
<evidence type="ECO:0000313" key="2">
    <source>
        <dbReference type="EMBL" id="KAK9942141.1"/>
    </source>
</evidence>
<feature type="region of interest" description="Disordered" evidence="1">
    <location>
        <begin position="73"/>
        <end position="97"/>
    </location>
</feature>
<gene>
    <name evidence="2" type="ORF">M0R45_007826</name>
</gene>
<protein>
    <submittedName>
        <fullName evidence="2">Uncharacterized protein</fullName>
    </submittedName>
</protein>
<dbReference type="EMBL" id="JBEDUW010000002">
    <property type="protein sequence ID" value="KAK9942141.1"/>
    <property type="molecule type" value="Genomic_DNA"/>
</dbReference>
<keyword evidence="3" id="KW-1185">Reference proteome</keyword>
<accession>A0AAW1Y0B0</accession>
<comment type="caution">
    <text evidence="2">The sequence shown here is derived from an EMBL/GenBank/DDBJ whole genome shotgun (WGS) entry which is preliminary data.</text>
</comment>
<reference evidence="2 3" key="1">
    <citation type="journal article" date="2023" name="G3 (Bethesda)">
        <title>A chromosome-length genome assembly and annotation of blackberry (Rubus argutus, cv. 'Hillquist').</title>
        <authorList>
            <person name="Bruna T."/>
            <person name="Aryal R."/>
            <person name="Dudchenko O."/>
            <person name="Sargent D.J."/>
            <person name="Mead D."/>
            <person name="Buti M."/>
            <person name="Cavallini A."/>
            <person name="Hytonen T."/>
            <person name="Andres J."/>
            <person name="Pham M."/>
            <person name="Weisz D."/>
            <person name="Mascagni F."/>
            <person name="Usai G."/>
            <person name="Natali L."/>
            <person name="Bassil N."/>
            <person name="Fernandez G.E."/>
            <person name="Lomsadze A."/>
            <person name="Armour M."/>
            <person name="Olukolu B."/>
            <person name="Poorten T."/>
            <person name="Britton C."/>
            <person name="Davik J."/>
            <person name="Ashrafi H."/>
            <person name="Aiden E.L."/>
            <person name="Borodovsky M."/>
            <person name="Worthington M."/>
        </authorList>
    </citation>
    <scope>NUCLEOTIDE SEQUENCE [LARGE SCALE GENOMIC DNA]</scope>
    <source>
        <strain evidence="2">PI 553951</strain>
    </source>
</reference>
<sequence length="97" mass="10830">MRFRARARDAAQVVSKCGESRLGEMIQAAAREDRSGERRRLMDLNCRWRWQSERRSVDRLIEVAGDQKWEVGAGGDLGAGLGKADGDGGRAGLQQQW</sequence>
<evidence type="ECO:0000313" key="3">
    <source>
        <dbReference type="Proteomes" id="UP001457282"/>
    </source>
</evidence>
<proteinExistence type="predicted"/>